<keyword evidence="3" id="KW-1185">Reference proteome</keyword>
<name>A0ABU4CMQ6_RHOJO</name>
<proteinExistence type="predicted"/>
<organism evidence="2 3">
    <name type="scientific">Rhodococcus jostii</name>
    <dbReference type="NCBI Taxonomy" id="132919"/>
    <lineage>
        <taxon>Bacteria</taxon>
        <taxon>Bacillati</taxon>
        <taxon>Actinomycetota</taxon>
        <taxon>Actinomycetes</taxon>
        <taxon>Mycobacteriales</taxon>
        <taxon>Nocardiaceae</taxon>
        <taxon>Rhodococcus</taxon>
    </lineage>
</organism>
<evidence type="ECO:0000313" key="3">
    <source>
        <dbReference type="Proteomes" id="UP001185737"/>
    </source>
</evidence>
<protein>
    <recommendedName>
        <fullName evidence="4">Transposase</fullName>
    </recommendedName>
</protein>
<dbReference type="Proteomes" id="UP001185737">
    <property type="component" value="Unassembled WGS sequence"/>
</dbReference>
<feature type="coiled-coil region" evidence="1">
    <location>
        <begin position="20"/>
        <end position="47"/>
    </location>
</feature>
<evidence type="ECO:0000256" key="1">
    <source>
        <dbReference type="SAM" id="Coils"/>
    </source>
</evidence>
<sequence>MSPAVHSDPACRAGEKVGKLTAEQTEIARLKRELERANKKLATTETALLIMGKAHSLLEQLSESTDADEQRKKR</sequence>
<evidence type="ECO:0000313" key="2">
    <source>
        <dbReference type="EMBL" id="MDV6284513.1"/>
    </source>
</evidence>
<evidence type="ECO:0008006" key="4">
    <source>
        <dbReference type="Google" id="ProtNLM"/>
    </source>
</evidence>
<accession>A0ABU4CMQ6</accession>
<dbReference type="EMBL" id="JAWLKA010000019">
    <property type="protein sequence ID" value="MDV6284513.1"/>
    <property type="molecule type" value="Genomic_DNA"/>
</dbReference>
<dbReference type="RefSeq" id="WP_317570365.1">
    <property type="nucleotide sequence ID" value="NZ_JAWLKA010000019.1"/>
</dbReference>
<gene>
    <name evidence="2" type="ORF">R3Q59_28880</name>
</gene>
<reference evidence="2 3" key="1">
    <citation type="submission" date="2023-10" db="EMBL/GenBank/DDBJ databases">
        <title>Development of a sustainable strategy for remediation of hydrocarbon-contaminated territories based on the waste exchange concept.</title>
        <authorList>
            <person name="Krivoruchko A."/>
        </authorList>
    </citation>
    <scope>NUCLEOTIDE SEQUENCE [LARGE SCALE GENOMIC DNA]</scope>
    <source>
        <strain evidence="2 3">IEGM 60</strain>
    </source>
</reference>
<comment type="caution">
    <text evidence="2">The sequence shown here is derived from an EMBL/GenBank/DDBJ whole genome shotgun (WGS) entry which is preliminary data.</text>
</comment>
<keyword evidence="1" id="KW-0175">Coiled coil</keyword>